<proteinExistence type="predicted"/>
<keyword evidence="1" id="KW-1133">Transmembrane helix</keyword>
<keyword evidence="1" id="KW-0812">Transmembrane</keyword>
<organism evidence="2 3">
    <name type="scientific">Mesorhizobium loti R88b</name>
    <dbReference type="NCBI Taxonomy" id="935548"/>
    <lineage>
        <taxon>Bacteria</taxon>
        <taxon>Pseudomonadati</taxon>
        <taxon>Pseudomonadota</taxon>
        <taxon>Alphaproteobacteria</taxon>
        <taxon>Hyphomicrobiales</taxon>
        <taxon>Phyllobacteriaceae</taxon>
        <taxon>Mesorhizobium</taxon>
    </lineage>
</organism>
<dbReference type="RefSeq" id="WP_027033825.1">
    <property type="nucleotide sequence ID" value="NZ_CP033367.1"/>
</dbReference>
<evidence type="ECO:0000313" key="3">
    <source>
        <dbReference type="Proteomes" id="UP000503017"/>
    </source>
</evidence>
<dbReference type="Proteomes" id="UP000503017">
    <property type="component" value="Chromosome"/>
</dbReference>
<feature type="transmembrane region" description="Helical" evidence="1">
    <location>
        <begin position="20"/>
        <end position="44"/>
    </location>
</feature>
<reference evidence="2 3" key="1">
    <citation type="submission" date="2018-10" db="EMBL/GenBank/DDBJ databases">
        <authorList>
            <person name="Perry B.J."/>
            <person name="Sullivan J.T."/>
            <person name="Murphy R.J.T."/>
            <person name="Ramsay J.P."/>
            <person name="Ronson C.W."/>
        </authorList>
    </citation>
    <scope>NUCLEOTIDE SEQUENCE [LARGE SCALE GENOMIC DNA]</scope>
    <source>
        <strain evidence="2 3">R88b</strain>
    </source>
</reference>
<evidence type="ECO:0000256" key="1">
    <source>
        <dbReference type="SAM" id="Phobius"/>
    </source>
</evidence>
<dbReference type="EMBL" id="CP033367">
    <property type="protein sequence ID" value="QKD05211.1"/>
    <property type="molecule type" value="Genomic_DNA"/>
</dbReference>
<name>A0A6M7X180_RHILI</name>
<protein>
    <submittedName>
        <fullName evidence="2">Uncharacterized protein</fullName>
    </submittedName>
</protein>
<feature type="transmembrane region" description="Helical" evidence="1">
    <location>
        <begin position="261"/>
        <end position="281"/>
    </location>
</feature>
<keyword evidence="1" id="KW-0472">Membrane</keyword>
<dbReference type="AlphaFoldDB" id="A0A6M7X180"/>
<accession>A0A6M7X180</accession>
<evidence type="ECO:0000313" key="2">
    <source>
        <dbReference type="EMBL" id="QKD05211.1"/>
    </source>
</evidence>
<sequence>MNDAIEIRGQRRRLSLIATLLSSLGLFSAGIGAAFLLFVAAYPLGLVSAYPEPPAVATEGPLGFEQKVGKIDDLYRGRDEPMRAYLDRLTKAVAGGMVHYWTEGDRWTVTDASYTRIGVFDNYLLWMLSFRPEYRDTLQNYEFVTPRKALDRGYGFCSQVSKIVYSVLSDQAIDATIYSVPEHTVVVSNGNVLDPDYGVFVPHSLEEMQQDPSIIDSYYAQFGPMLPLLRKAYGQPWQTLGSAEDFNGVRAYEAKFERLKWAPPLAFLATGMLLATIGALLRHREGLARLVPRRVPRIVRSS</sequence>
<gene>
    <name evidence="2" type="ORF">EB235_30080</name>
</gene>